<sequence>MNIDGQRQTIPATNNYYLVGRALAHSSINTYNTNTSTPTSWLCKPILFNIIFLIQMLAVIWQYHPFKHQINNRTSIFLIYFQKFKKPRNRGFFLTRKSE</sequence>
<proteinExistence type="predicted"/>
<evidence type="ECO:0000256" key="1">
    <source>
        <dbReference type="SAM" id="Phobius"/>
    </source>
</evidence>
<keyword evidence="1" id="KW-0472">Membrane</keyword>
<evidence type="ECO:0000313" key="3">
    <source>
        <dbReference type="Proteomes" id="UP000257039"/>
    </source>
</evidence>
<dbReference type="EMBL" id="NDXW01000001">
    <property type="protein sequence ID" value="RDH45603.1"/>
    <property type="molecule type" value="Genomic_DNA"/>
</dbReference>
<evidence type="ECO:0000313" key="2">
    <source>
        <dbReference type="EMBL" id="RDH45603.1"/>
    </source>
</evidence>
<protein>
    <submittedName>
        <fullName evidence="2">Uncharacterized protein</fullName>
    </submittedName>
</protein>
<keyword evidence="1" id="KW-0812">Transmembrane</keyword>
<keyword evidence="1" id="KW-1133">Transmembrane helix</keyword>
<keyword evidence="3" id="KW-1185">Reference proteome</keyword>
<gene>
    <name evidence="2" type="ORF">B9G39_20300</name>
</gene>
<organism evidence="2 3">
    <name type="scientific">Zooshikella ganghwensis</name>
    <dbReference type="NCBI Taxonomy" id="202772"/>
    <lineage>
        <taxon>Bacteria</taxon>
        <taxon>Pseudomonadati</taxon>
        <taxon>Pseudomonadota</taxon>
        <taxon>Gammaproteobacteria</taxon>
        <taxon>Oceanospirillales</taxon>
        <taxon>Zooshikellaceae</taxon>
        <taxon>Zooshikella</taxon>
    </lineage>
</organism>
<name>A0A4P9VQ30_9GAMM</name>
<dbReference type="Proteomes" id="UP000257039">
    <property type="component" value="Unassembled WGS sequence"/>
</dbReference>
<feature type="transmembrane region" description="Helical" evidence="1">
    <location>
        <begin position="46"/>
        <end position="63"/>
    </location>
</feature>
<accession>A0A4P9VQ30</accession>
<comment type="caution">
    <text evidence="2">The sequence shown here is derived from an EMBL/GenBank/DDBJ whole genome shotgun (WGS) entry which is preliminary data.</text>
</comment>
<reference evidence="2 3" key="1">
    <citation type="submission" date="2017-04" db="EMBL/GenBank/DDBJ databases">
        <title>Draft genome sequence of Zooshikella ganghwensis VG4 isolated from Red Sea sediments.</title>
        <authorList>
            <person name="Rehman Z."/>
            <person name="Alam I."/>
            <person name="Kamau A."/>
            <person name="Bajic V."/>
            <person name="Leiknes T."/>
        </authorList>
    </citation>
    <scope>NUCLEOTIDE SEQUENCE [LARGE SCALE GENOMIC DNA]</scope>
    <source>
        <strain evidence="2 3">VG4</strain>
    </source>
</reference>
<dbReference type="AlphaFoldDB" id="A0A4P9VQ30"/>